<keyword evidence="4" id="KW-1003">Cell membrane</keyword>
<evidence type="ECO:0000256" key="3">
    <source>
        <dbReference type="ARBA" id="ARBA00022448"/>
    </source>
</evidence>
<evidence type="ECO:0000256" key="1">
    <source>
        <dbReference type="ARBA" id="ARBA00004429"/>
    </source>
</evidence>
<feature type="transmembrane region" description="Helical" evidence="8">
    <location>
        <begin position="190"/>
        <end position="209"/>
    </location>
</feature>
<dbReference type="InterPro" id="IPR000515">
    <property type="entry name" value="MetI-like"/>
</dbReference>
<sequence>MNYQLNFADLLNYQDVLLGGLWMTIKLTIVSTIGGVLLGIAGAASRRHRNGFLRRAAACYVELIRNTPFIVQLFFIFFGLPAIGIKMNEIEAGVLAMVINLGAYLTEIIRAGIDATPKGQIEAARTLGLSSRQIFFRIVLPPAFARVYSSVVSQCIIVMLGSAVVSQISVPELTYAANFIQSRNFLSFESYLVAAGFYLVLAFVMRLGLNALGSRAFSREEKPA</sequence>
<dbReference type="SUPFAM" id="SSF161098">
    <property type="entry name" value="MetI-like"/>
    <property type="match status" value="1"/>
</dbReference>
<dbReference type="AlphaFoldDB" id="A0A2S5KW01"/>
<dbReference type="OrthoDB" id="5292628at2"/>
<evidence type="ECO:0000256" key="4">
    <source>
        <dbReference type="ARBA" id="ARBA00022475"/>
    </source>
</evidence>
<dbReference type="EMBL" id="PRLP01000012">
    <property type="protein sequence ID" value="PPC78689.1"/>
    <property type="molecule type" value="Genomic_DNA"/>
</dbReference>
<comment type="similarity">
    <text evidence="2">Belongs to the binding-protein-dependent transport system permease family. HisMQ subfamily.</text>
</comment>
<gene>
    <name evidence="10" type="ORF">C4K68_04075</name>
</gene>
<evidence type="ECO:0000256" key="8">
    <source>
        <dbReference type="RuleBase" id="RU363032"/>
    </source>
</evidence>
<dbReference type="GO" id="GO:0043190">
    <property type="term" value="C:ATP-binding cassette (ABC) transporter complex"/>
    <property type="evidence" value="ECO:0007669"/>
    <property type="project" value="InterPro"/>
</dbReference>
<comment type="caution">
    <text evidence="10">The sequence shown here is derived from an EMBL/GenBank/DDBJ whole genome shotgun (WGS) entry which is preliminary data.</text>
</comment>
<feature type="transmembrane region" description="Helical" evidence="8">
    <location>
        <begin position="20"/>
        <end position="42"/>
    </location>
</feature>
<evidence type="ECO:0000313" key="11">
    <source>
        <dbReference type="Proteomes" id="UP000238196"/>
    </source>
</evidence>
<keyword evidence="7 8" id="KW-0472">Membrane</keyword>
<dbReference type="NCBIfam" id="TIGR01726">
    <property type="entry name" value="HEQRo_perm_3TM"/>
    <property type="match status" value="1"/>
</dbReference>
<evidence type="ECO:0000256" key="2">
    <source>
        <dbReference type="ARBA" id="ARBA00010072"/>
    </source>
</evidence>
<organism evidence="10 11">
    <name type="scientific">Proteobacteria bacterium 228</name>
    <dbReference type="NCBI Taxonomy" id="2083153"/>
    <lineage>
        <taxon>Bacteria</taxon>
        <taxon>Pseudomonadati</taxon>
        <taxon>Pseudomonadota</taxon>
    </lineage>
</organism>
<dbReference type="PROSITE" id="PS50928">
    <property type="entry name" value="ABC_TM1"/>
    <property type="match status" value="1"/>
</dbReference>
<dbReference type="GO" id="GO:0006865">
    <property type="term" value="P:amino acid transport"/>
    <property type="evidence" value="ECO:0007669"/>
    <property type="project" value="TreeGrafter"/>
</dbReference>
<evidence type="ECO:0000259" key="9">
    <source>
        <dbReference type="PROSITE" id="PS50928"/>
    </source>
</evidence>
<name>A0A2S5KW01_9PROT</name>
<dbReference type="PANTHER" id="PTHR30614">
    <property type="entry name" value="MEMBRANE COMPONENT OF AMINO ACID ABC TRANSPORTER"/>
    <property type="match status" value="1"/>
</dbReference>
<dbReference type="InterPro" id="IPR043429">
    <property type="entry name" value="ArtM/GltK/GlnP/TcyL/YhdX-like"/>
</dbReference>
<dbReference type="Proteomes" id="UP000238196">
    <property type="component" value="Unassembled WGS sequence"/>
</dbReference>
<reference evidence="10 11" key="1">
    <citation type="submission" date="2018-02" db="EMBL/GenBank/DDBJ databases">
        <title>novel marine gammaproteobacteria from coastal saline agro ecosystem.</title>
        <authorList>
            <person name="Krishnan R."/>
            <person name="Ramesh Kumar N."/>
        </authorList>
    </citation>
    <scope>NUCLEOTIDE SEQUENCE [LARGE SCALE GENOMIC DNA]</scope>
    <source>
        <strain evidence="10 11">228</strain>
    </source>
</reference>
<evidence type="ECO:0000313" key="10">
    <source>
        <dbReference type="EMBL" id="PPC78689.1"/>
    </source>
</evidence>
<dbReference type="Gene3D" id="1.10.3720.10">
    <property type="entry name" value="MetI-like"/>
    <property type="match status" value="1"/>
</dbReference>
<evidence type="ECO:0000256" key="6">
    <source>
        <dbReference type="ARBA" id="ARBA00022989"/>
    </source>
</evidence>
<feature type="domain" description="ABC transmembrane type-1" evidence="9">
    <location>
        <begin position="21"/>
        <end position="209"/>
    </location>
</feature>
<comment type="subcellular location">
    <subcellularLocation>
        <location evidence="1">Cell inner membrane</location>
        <topology evidence="1">Multi-pass membrane protein</topology>
    </subcellularLocation>
    <subcellularLocation>
        <location evidence="8">Cell membrane</location>
        <topology evidence="8">Multi-pass membrane protein</topology>
    </subcellularLocation>
</comment>
<feature type="transmembrane region" description="Helical" evidence="8">
    <location>
        <begin position="63"/>
        <end position="84"/>
    </location>
</feature>
<proteinExistence type="inferred from homology"/>
<dbReference type="Pfam" id="PF00528">
    <property type="entry name" value="BPD_transp_1"/>
    <property type="match status" value="1"/>
</dbReference>
<accession>A0A2S5KW01</accession>
<dbReference type="InterPro" id="IPR010065">
    <property type="entry name" value="AA_ABC_transptr_permease_3TM"/>
</dbReference>
<dbReference type="InterPro" id="IPR035906">
    <property type="entry name" value="MetI-like_sf"/>
</dbReference>
<dbReference type="CDD" id="cd06261">
    <property type="entry name" value="TM_PBP2"/>
    <property type="match status" value="1"/>
</dbReference>
<dbReference type="PANTHER" id="PTHR30614:SF35">
    <property type="entry name" value="ABC TRANSPORTER PERMEASE PROTEIN"/>
    <property type="match status" value="1"/>
</dbReference>
<keyword evidence="5 8" id="KW-0812">Transmembrane</keyword>
<keyword evidence="6 8" id="KW-1133">Transmembrane helix</keyword>
<dbReference type="GO" id="GO:0022857">
    <property type="term" value="F:transmembrane transporter activity"/>
    <property type="evidence" value="ECO:0007669"/>
    <property type="project" value="InterPro"/>
</dbReference>
<evidence type="ECO:0000256" key="7">
    <source>
        <dbReference type="ARBA" id="ARBA00023136"/>
    </source>
</evidence>
<feature type="transmembrane region" description="Helical" evidence="8">
    <location>
        <begin position="147"/>
        <end position="170"/>
    </location>
</feature>
<protein>
    <submittedName>
        <fullName evidence="10">Polar amino acid ABC transporter permease</fullName>
    </submittedName>
</protein>
<keyword evidence="3 8" id="KW-0813">Transport</keyword>
<evidence type="ECO:0000256" key="5">
    <source>
        <dbReference type="ARBA" id="ARBA00022692"/>
    </source>
</evidence>